<accession>A0A919YE35</accession>
<feature type="transmembrane region" description="Helical" evidence="8">
    <location>
        <begin position="336"/>
        <end position="356"/>
    </location>
</feature>
<feature type="transmembrane region" description="Helical" evidence="8">
    <location>
        <begin position="122"/>
        <end position="144"/>
    </location>
</feature>
<feature type="transmembrane region" description="Helical" evidence="8">
    <location>
        <begin position="362"/>
        <end position="383"/>
    </location>
</feature>
<dbReference type="InterPro" id="IPR005467">
    <property type="entry name" value="His_kinase_dom"/>
</dbReference>
<dbReference type="EC" id="2.7.13.3" evidence="2"/>
<feature type="transmembrane region" description="Helical" evidence="8">
    <location>
        <begin position="243"/>
        <end position="263"/>
    </location>
</feature>
<keyword evidence="8" id="KW-1133">Transmembrane helix</keyword>
<keyword evidence="8" id="KW-0812">Transmembrane</keyword>
<proteinExistence type="predicted"/>
<evidence type="ECO:0000256" key="4">
    <source>
        <dbReference type="ARBA" id="ARBA00022741"/>
    </source>
</evidence>
<evidence type="ECO:0000256" key="2">
    <source>
        <dbReference type="ARBA" id="ARBA00012438"/>
    </source>
</evidence>
<evidence type="ECO:0000256" key="7">
    <source>
        <dbReference type="ARBA" id="ARBA00023012"/>
    </source>
</evidence>
<dbReference type="GO" id="GO:0005524">
    <property type="term" value="F:ATP binding"/>
    <property type="evidence" value="ECO:0007669"/>
    <property type="project" value="UniProtKB-KW"/>
</dbReference>
<dbReference type="SUPFAM" id="SSF55874">
    <property type="entry name" value="ATPase domain of HSP90 chaperone/DNA topoisomerase II/histidine kinase"/>
    <property type="match status" value="1"/>
</dbReference>
<dbReference type="Pfam" id="PF02518">
    <property type="entry name" value="HATPase_c"/>
    <property type="match status" value="1"/>
</dbReference>
<dbReference type="Gene3D" id="3.30.565.10">
    <property type="entry name" value="Histidine kinase-like ATPase, C-terminal domain"/>
    <property type="match status" value="1"/>
</dbReference>
<keyword evidence="3" id="KW-0808">Transferase</keyword>
<evidence type="ECO:0000313" key="10">
    <source>
        <dbReference type="EMBL" id="GIO49971.1"/>
    </source>
</evidence>
<dbReference type="EMBL" id="BORT01000026">
    <property type="protein sequence ID" value="GIO49971.1"/>
    <property type="molecule type" value="Genomic_DNA"/>
</dbReference>
<keyword evidence="4" id="KW-0547">Nucleotide-binding</keyword>
<feature type="transmembrane region" description="Helical" evidence="8">
    <location>
        <begin position="12"/>
        <end position="33"/>
    </location>
</feature>
<keyword evidence="11" id="KW-1185">Reference proteome</keyword>
<feature type="transmembrane region" description="Helical" evidence="8">
    <location>
        <begin position="213"/>
        <end position="231"/>
    </location>
</feature>
<feature type="transmembrane region" description="Helical" evidence="8">
    <location>
        <begin position="304"/>
        <end position="324"/>
    </location>
</feature>
<dbReference type="PANTHER" id="PTHR24421">
    <property type="entry name" value="NITRATE/NITRITE SENSOR PROTEIN NARX-RELATED"/>
    <property type="match status" value="1"/>
</dbReference>
<dbReference type="SMART" id="SM00387">
    <property type="entry name" value="HATPase_c"/>
    <property type="match status" value="1"/>
</dbReference>
<feature type="domain" description="Histidine kinase" evidence="9">
    <location>
        <begin position="451"/>
        <end position="644"/>
    </location>
</feature>
<comment type="caution">
    <text evidence="10">The sequence shown here is derived from an EMBL/GenBank/DDBJ whole genome shotgun (WGS) entry which is preliminary data.</text>
</comment>
<gene>
    <name evidence="10" type="ORF">J34TS1_47360</name>
</gene>
<evidence type="ECO:0000256" key="8">
    <source>
        <dbReference type="SAM" id="Phobius"/>
    </source>
</evidence>
<dbReference type="Proteomes" id="UP000682811">
    <property type="component" value="Unassembled WGS sequence"/>
</dbReference>
<evidence type="ECO:0000313" key="11">
    <source>
        <dbReference type="Proteomes" id="UP000682811"/>
    </source>
</evidence>
<dbReference type="RefSeq" id="WP_212980298.1">
    <property type="nucleotide sequence ID" value="NZ_AP025343.1"/>
</dbReference>
<feature type="transmembrane region" description="Helical" evidence="8">
    <location>
        <begin position="275"/>
        <end position="298"/>
    </location>
</feature>
<keyword evidence="6" id="KW-0067">ATP-binding</keyword>
<dbReference type="GO" id="GO:0004673">
    <property type="term" value="F:protein histidine kinase activity"/>
    <property type="evidence" value="ECO:0007669"/>
    <property type="project" value="UniProtKB-EC"/>
</dbReference>
<dbReference type="PROSITE" id="PS50109">
    <property type="entry name" value="HIS_KIN"/>
    <property type="match status" value="1"/>
</dbReference>
<feature type="transmembrane region" description="Helical" evidence="8">
    <location>
        <begin position="151"/>
        <end position="167"/>
    </location>
</feature>
<dbReference type="GO" id="GO:0000160">
    <property type="term" value="P:phosphorelay signal transduction system"/>
    <property type="evidence" value="ECO:0007669"/>
    <property type="project" value="UniProtKB-KW"/>
</dbReference>
<dbReference type="InterPro" id="IPR050482">
    <property type="entry name" value="Sensor_HK_TwoCompSys"/>
</dbReference>
<evidence type="ECO:0000256" key="5">
    <source>
        <dbReference type="ARBA" id="ARBA00022777"/>
    </source>
</evidence>
<evidence type="ECO:0000259" key="9">
    <source>
        <dbReference type="PROSITE" id="PS50109"/>
    </source>
</evidence>
<reference evidence="10 11" key="1">
    <citation type="submission" date="2021-03" db="EMBL/GenBank/DDBJ databases">
        <title>Antimicrobial resistance genes in bacteria isolated from Japanese honey, and their potential for conferring macrolide and lincosamide resistance in the American foulbrood pathogen Paenibacillus larvae.</title>
        <authorList>
            <person name="Okamoto M."/>
            <person name="Kumagai M."/>
            <person name="Kanamori H."/>
            <person name="Takamatsu D."/>
        </authorList>
    </citation>
    <scope>NUCLEOTIDE SEQUENCE [LARGE SCALE GENOMIC DNA]</scope>
    <source>
        <strain evidence="10 11">J34TS1</strain>
    </source>
</reference>
<dbReference type="PANTHER" id="PTHR24421:SF10">
    <property type="entry name" value="NITRATE_NITRITE SENSOR PROTEIN NARQ"/>
    <property type="match status" value="1"/>
</dbReference>
<dbReference type="AlphaFoldDB" id="A0A919YE35"/>
<keyword evidence="7" id="KW-0902">Two-component regulatory system</keyword>
<keyword evidence="8" id="KW-0472">Membrane</keyword>
<keyword evidence="5" id="KW-0418">Kinase</keyword>
<comment type="catalytic activity">
    <reaction evidence="1">
        <text>ATP + protein L-histidine = ADP + protein N-phospho-L-histidine.</text>
        <dbReference type="EC" id="2.7.13.3"/>
    </reaction>
</comment>
<evidence type="ECO:0000256" key="3">
    <source>
        <dbReference type="ARBA" id="ARBA00022679"/>
    </source>
</evidence>
<organism evidence="10 11">
    <name type="scientific">Paenibacillus azoreducens</name>
    <dbReference type="NCBI Taxonomy" id="116718"/>
    <lineage>
        <taxon>Bacteria</taxon>
        <taxon>Bacillati</taxon>
        <taxon>Bacillota</taxon>
        <taxon>Bacilli</taxon>
        <taxon>Bacillales</taxon>
        <taxon>Paenibacillaceae</taxon>
        <taxon>Paenibacillus</taxon>
    </lineage>
</organism>
<evidence type="ECO:0000256" key="6">
    <source>
        <dbReference type="ARBA" id="ARBA00022840"/>
    </source>
</evidence>
<dbReference type="CDD" id="cd16917">
    <property type="entry name" value="HATPase_UhpB-NarQ-NarX-like"/>
    <property type="match status" value="1"/>
</dbReference>
<name>A0A919YE35_9BACL</name>
<evidence type="ECO:0000256" key="1">
    <source>
        <dbReference type="ARBA" id="ARBA00000085"/>
    </source>
</evidence>
<dbReference type="InterPro" id="IPR036890">
    <property type="entry name" value="HATPase_C_sf"/>
</dbReference>
<protein>
    <recommendedName>
        <fullName evidence="2">histidine kinase</fullName>
        <ecNumber evidence="2">2.7.13.3</ecNumber>
    </recommendedName>
</protein>
<feature type="transmembrane region" description="Helical" evidence="8">
    <location>
        <begin position="179"/>
        <end position="201"/>
    </location>
</feature>
<dbReference type="InterPro" id="IPR003594">
    <property type="entry name" value="HATPase_dom"/>
</dbReference>
<sequence>MNGKIVRRFKPKISLLIAVSMIGYALLAFYIHYMSIKSPFIGIHVRQESGSGFSVDFLEERGKAGDWDIEPGDRILSIKGAPHPKLLDTGNGQLLSKADLVVVRKMNGTRLEFGNAVSSGDIIQTIFSVLVELTLLGIGCYAVLLMPESRIMRLFYILNWTMALSILTQFSYEHSLSEILISFISVWMPYLLLSFYLSFVFRTTYSRFKRFLLLYKGYSALFSAWIAYSIMMELDMDKWAVDLMNFTVVAALFALAYITLAYWKEFERIEKNQLRVLIGGLFLSLLPYMFLYAVPVLIGGDYVIPVQFTLIGLVPFSCTIMYLLTARSMIAAPVDLPRLVIHCFYAGTVFVLFFFASKGGGILSTCLLFIVFVLATWAHLQVLRRFPRRTEKRAEWLERQRRLLSLQVANKKHGKTLSGLDSERRISDLASDSRNLLEAQQSERMRITYFLHDHLLQNLIFLSRDLEELHDTGLAEQERVAVWLKCLYDSQRDIRTMCDDIYPHIIEQGDLKEALQWLIRTMRQKGDIAMELVYELPPGEPKDEWIKTNLFRVVREFVHNVFKHSRASEMSVRLWPERHGICCSVRDNGIGFDIDSVLAPSPAAKKSFGLLSAYSQIRYLGGDADIQSAPGEGTVIKIYLPLGKEEELHA</sequence>